<organism evidence="2 3">
    <name type="scientific">Thermococcus chitonophagus</name>
    <dbReference type="NCBI Taxonomy" id="54262"/>
    <lineage>
        <taxon>Archaea</taxon>
        <taxon>Methanobacteriati</taxon>
        <taxon>Methanobacteriota</taxon>
        <taxon>Thermococci</taxon>
        <taxon>Thermococcales</taxon>
        <taxon>Thermococcaceae</taxon>
        <taxon>Thermococcus</taxon>
    </lineage>
</organism>
<evidence type="ECO:0000313" key="3">
    <source>
        <dbReference type="Proteomes" id="UP000250189"/>
    </source>
</evidence>
<evidence type="ECO:0000313" key="2">
    <source>
        <dbReference type="EMBL" id="ASJ16722.1"/>
    </source>
</evidence>
<dbReference type="InterPro" id="IPR002792">
    <property type="entry name" value="TRAM_dom"/>
</dbReference>
<name>A0A2Z2NB63_9EURY</name>
<protein>
    <recommendedName>
        <fullName evidence="1">TRAM domain-containing protein</fullName>
    </recommendedName>
</protein>
<sequence>MHKSANMVNRIKNIIGSKTSKHISIIRKLKEAQRMQETPEPLAKYPTKVMVQGRITLLTPIREYYNIELGDFIEVIIRKKDNEKVHRGHFLARVYDKGYMTIPKGLRDEIGIKPGDFVEVLIVDIIKPEELLGDKAKFLRNILRGKYEIITRDQEIRILSRA</sequence>
<gene>
    <name evidence="2" type="ORF">A3L04_06370</name>
</gene>
<keyword evidence="3" id="KW-1185">Reference proteome</keyword>
<proteinExistence type="predicted"/>
<dbReference type="InterPro" id="IPR007159">
    <property type="entry name" value="SpoVT-AbrB_dom"/>
</dbReference>
<dbReference type="GO" id="GO:0003677">
    <property type="term" value="F:DNA binding"/>
    <property type="evidence" value="ECO:0007669"/>
    <property type="project" value="InterPro"/>
</dbReference>
<dbReference type="AlphaFoldDB" id="A0A2Z2NB63"/>
<dbReference type="Pfam" id="PF04014">
    <property type="entry name" value="MazE_antitoxin"/>
    <property type="match status" value="1"/>
</dbReference>
<reference evidence="2 3" key="1">
    <citation type="submission" date="2016-04" db="EMBL/GenBank/DDBJ databases">
        <title>Complete genome sequence of Thermococcus chitonophagus type strain GC74.</title>
        <authorList>
            <person name="Oger P.M."/>
        </authorList>
    </citation>
    <scope>NUCLEOTIDE SEQUENCE [LARGE SCALE GENOMIC DNA]</scope>
    <source>
        <strain evidence="2 3">GC74</strain>
    </source>
</reference>
<dbReference type="SMART" id="SM00966">
    <property type="entry name" value="SpoVT_AbrB"/>
    <property type="match status" value="1"/>
</dbReference>
<dbReference type="InterPro" id="IPR037914">
    <property type="entry name" value="SpoVT-AbrB_sf"/>
</dbReference>
<evidence type="ECO:0000259" key="1">
    <source>
        <dbReference type="PROSITE" id="PS50926"/>
    </source>
</evidence>
<dbReference type="Gene3D" id="2.10.260.10">
    <property type="match status" value="1"/>
</dbReference>
<dbReference type="NCBIfam" id="TIGR01439">
    <property type="entry name" value="lp_hng_hel_AbrB"/>
    <property type="match status" value="1"/>
</dbReference>
<accession>A0A2Z2NB63</accession>
<dbReference type="PROSITE" id="PS50926">
    <property type="entry name" value="TRAM"/>
    <property type="match status" value="1"/>
</dbReference>
<dbReference type="SUPFAM" id="SSF89447">
    <property type="entry name" value="AbrB/MazE/MraZ-like"/>
    <property type="match status" value="1"/>
</dbReference>
<dbReference type="Proteomes" id="UP000250189">
    <property type="component" value="Chromosome"/>
</dbReference>
<dbReference type="EMBL" id="CP015193">
    <property type="protein sequence ID" value="ASJ16722.1"/>
    <property type="molecule type" value="Genomic_DNA"/>
</dbReference>
<feature type="domain" description="TRAM" evidence="1">
    <location>
        <begin position="66"/>
        <end position="137"/>
    </location>
</feature>